<comment type="caution">
    <text evidence="2">The sequence shown here is derived from an EMBL/GenBank/DDBJ whole genome shotgun (WGS) entry which is preliminary data.</text>
</comment>
<sequence>MARIVEVIRKTPSVGTFVLDGEMGAQPVRCVMLWLPSLEGKPVRDVEALWAHLRMDDGTATKLLARVQSPPNSMPISPSLTPASNGPWAMRRRSPT</sequence>
<evidence type="ECO:0000313" key="3">
    <source>
        <dbReference type="Proteomes" id="UP000230790"/>
    </source>
</evidence>
<dbReference type="Proteomes" id="UP000230790">
    <property type="component" value="Unassembled WGS sequence"/>
</dbReference>
<dbReference type="AlphaFoldDB" id="A0A2M8QFS5"/>
<feature type="compositionally biased region" description="Polar residues" evidence="1">
    <location>
        <begin position="69"/>
        <end position="84"/>
    </location>
</feature>
<protein>
    <submittedName>
        <fullName evidence="2">Uncharacterized protein</fullName>
    </submittedName>
</protein>
<dbReference type="EMBL" id="PGTN01000009">
    <property type="protein sequence ID" value="PJF48651.1"/>
    <property type="molecule type" value="Genomic_DNA"/>
</dbReference>
<accession>A0A2M8QFS5</accession>
<organism evidence="2 3">
    <name type="scientific">Candidatus Thermofonsia Clade 3 bacterium</name>
    <dbReference type="NCBI Taxonomy" id="2364212"/>
    <lineage>
        <taxon>Bacteria</taxon>
        <taxon>Bacillati</taxon>
        <taxon>Chloroflexota</taxon>
        <taxon>Candidatus Thermofontia</taxon>
        <taxon>Candidatus Thermofonsia Clade 3</taxon>
    </lineage>
</organism>
<gene>
    <name evidence="2" type="ORF">CUN48_02475</name>
</gene>
<feature type="region of interest" description="Disordered" evidence="1">
    <location>
        <begin position="68"/>
        <end position="96"/>
    </location>
</feature>
<reference evidence="2 3" key="1">
    <citation type="submission" date="2017-11" db="EMBL/GenBank/DDBJ databases">
        <title>Evolution of Phototrophy in the Chloroflexi Phylum Driven by Horizontal Gene Transfer.</title>
        <authorList>
            <person name="Ward L.M."/>
            <person name="Hemp J."/>
            <person name="Shih P.M."/>
            <person name="Mcglynn S.E."/>
            <person name="Fischer W."/>
        </authorList>
    </citation>
    <scope>NUCLEOTIDE SEQUENCE [LARGE SCALE GENOMIC DNA]</scope>
    <source>
        <strain evidence="2">JP3_7</strain>
    </source>
</reference>
<evidence type="ECO:0000256" key="1">
    <source>
        <dbReference type="SAM" id="MobiDB-lite"/>
    </source>
</evidence>
<proteinExistence type="predicted"/>
<name>A0A2M8QFS5_9CHLR</name>
<evidence type="ECO:0000313" key="2">
    <source>
        <dbReference type="EMBL" id="PJF48651.1"/>
    </source>
</evidence>